<dbReference type="InterPro" id="IPR001680">
    <property type="entry name" value="WD40_rpt"/>
</dbReference>
<proteinExistence type="inferred from homology"/>
<feature type="transmembrane region" description="Helical" evidence="12">
    <location>
        <begin position="168"/>
        <end position="186"/>
    </location>
</feature>
<dbReference type="SUPFAM" id="SSF50978">
    <property type="entry name" value="WD40 repeat-like"/>
    <property type="match status" value="1"/>
</dbReference>
<evidence type="ECO:0000256" key="6">
    <source>
        <dbReference type="ARBA" id="ARBA00022737"/>
    </source>
</evidence>
<dbReference type="InterPro" id="IPR027469">
    <property type="entry name" value="Cation_efflux_TMD_sf"/>
</dbReference>
<name>A0ABD1RKU6_9LAMI</name>
<dbReference type="InterPro" id="IPR058533">
    <property type="entry name" value="Cation_efflux_TM"/>
</dbReference>
<keyword evidence="10 12" id="KW-0472">Membrane</keyword>
<dbReference type="PROSITE" id="PS50082">
    <property type="entry name" value="WD_REPEATS_2"/>
    <property type="match status" value="2"/>
</dbReference>
<dbReference type="Pfam" id="PF00400">
    <property type="entry name" value="WD40"/>
    <property type="match status" value="3"/>
</dbReference>
<sequence length="551" mass="61042">MEQQGNMDSTELQHLELDVLKAFDGLNGFPQKLQFTCSPTCSFSKQEVNKMDAVQRSKTTVKLCGLILFYAVIMIVEIVGGLKANSLAILTDAAHLLSDIVGFSISLFTVWVSGWEATPRQSFGFNRLEVLGALLSVQLIWLISGTLIYEAMNRLVHHSAKVNGKLMFGVAAFGFIVNFLMVVWLGHDHSHHSHCHHHHACEGEDHNHKSEELCAGNGEESMKLVSSTTHEHTEMVNINIQGAYLHLVTDLIQSIGVMIAGSMIWLKPEWLVVDLLCTLIFSAIALCTTLPMLKNVFSILMETAPSEIDITSLENGLKRIRGVNDVHDLHVWAITVGKNVLACHVVIEPGFSPNEILQTIREYCERTFKIHHVTIQIEHGTPREIGNGAGAAGVERAHTDWVTVIATLVDNSDMIVTSSHDKSIIMWSLTKEDRTYGVARRRLTGHSHFVEDVVLSSDGMFALSGSWDGKLRLWDLQTGATTTRFVGHTKDVLSVAFSGDNQQIVSASHDKLWNTLGECKYTIQDGDAHSNWVFCVRFLPNTLQPTIVCGS</sequence>
<feature type="transmembrane region" description="Helical" evidence="12">
    <location>
        <begin position="243"/>
        <end position="265"/>
    </location>
</feature>
<evidence type="ECO:0000259" key="13">
    <source>
        <dbReference type="Pfam" id="PF01545"/>
    </source>
</evidence>
<evidence type="ECO:0000313" key="15">
    <source>
        <dbReference type="EMBL" id="KAL2489030.1"/>
    </source>
</evidence>
<evidence type="ECO:0000256" key="7">
    <source>
        <dbReference type="ARBA" id="ARBA00022906"/>
    </source>
</evidence>
<keyword evidence="8 12" id="KW-1133">Transmembrane helix</keyword>
<comment type="similarity">
    <text evidence="2">Belongs to the cation diffusion facilitator (CDF) transporter (TC 2.A.4) family. SLC30A subfamily.</text>
</comment>
<feature type="transmembrane region" description="Helical" evidence="12">
    <location>
        <begin position="60"/>
        <end position="80"/>
    </location>
</feature>
<evidence type="ECO:0000256" key="11">
    <source>
        <dbReference type="PROSITE-ProRule" id="PRU00221"/>
    </source>
</evidence>
<dbReference type="Pfam" id="PF01545">
    <property type="entry name" value="Cation_efflux"/>
    <property type="match status" value="1"/>
</dbReference>
<evidence type="ECO:0000256" key="1">
    <source>
        <dbReference type="ARBA" id="ARBA00004141"/>
    </source>
</evidence>
<organism evidence="15 16">
    <name type="scientific">Forsythia ovata</name>
    <dbReference type="NCBI Taxonomy" id="205694"/>
    <lineage>
        <taxon>Eukaryota</taxon>
        <taxon>Viridiplantae</taxon>
        <taxon>Streptophyta</taxon>
        <taxon>Embryophyta</taxon>
        <taxon>Tracheophyta</taxon>
        <taxon>Spermatophyta</taxon>
        <taxon>Magnoliopsida</taxon>
        <taxon>eudicotyledons</taxon>
        <taxon>Gunneridae</taxon>
        <taxon>Pentapetalae</taxon>
        <taxon>asterids</taxon>
        <taxon>lamiids</taxon>
        <taxon>Lamiales</taxon>
        <taxon>Oleaceae</taxon>
        <taxon>Forsythieae</taxon>
        <taxon>Forsythia</taxon>
    </lineage>
</organism>
<dbReference type="InterPro" id="IPR019775">
    <property type="entry name" value="WD40_repeat_CS"/>
</dbReference>
<evidence type="ECO:0000256" key="3">
    <source>
        <dbReference type="ARBA" id="ARBA00022448"/>
    </source>
</evidence>
<dbReference type="InterPro" id="IPR027470">
    <property type="entry name" value="Cation_efflux_CTD"/>
</dbReference>
<dbReference type="GO" id="GO:0006829">
    <property type="term" value="P:zinc ion transport"/>
    <property type="evidence" value="ECO:0007669"/>
    <property type="project" value="UniProtKB-KW"/>
</dbReference>
<keyword evidence="5 12" id="KW-0812">Transmembrane</keyword>
<dbReference type="Proteomes" id="UP001604277">
    <property type="component" value="Unassembled WGS sequence"/>
</dbReference>
<evidence type="ECO:0000259" key="14">
    <source>
        <dbReference type="Pfam" id="PF16916"/>
    </source>
</evidence>
<dbReference type="InterPro" id="IPR036837">
    <property type="entry name" value="Cation_efflux_CTD_sf"/>
</dbReference>
<feature type="repeat" description="WD" evidence="11">
    <location>
        <begin position="443"/>
        <end position="484"/>
    </location>
</feature>
<keyword evidence="3" id="KW-0813">Transport</keyword>
<comment type="subcellular location">
    <subcellularLocation>
        <location evidence="1">Membrane</location>
        <topology evidence="1">Multi-pass membrane protein</topology>
    </subcellularLocation>
</comment>
<dbReference type="NCBIfam" id="TIGR01297">
    <property type="entry name" value="CDF"/>
    <property type="match status" value="1"/>
</dbReference>
<feature type="domain" description="Cation efflux protein transmembrane" evidence="13">
    <location>
        <begin position="67"/>
        <end position="301"/>
    </location>
</feature>
<comment type="caution">
    <text evidence="15">The sequence shown here is derived from an EMBL/GenBank/DDBJ whole genome shotgun (WGS) entry which is preliminary data.</text>
</comment>
<dbReference type="InterPro" id="IPR050681">
    <property type="entry name" value="CDF/SLC30A"/>
</dbReference>
<dbReference type="SUPFAM" id="SSF161111">
    <property type="entry name" value="Cation efflux protein transmembrane domain-like"/>
    <property type="match status" value="1"/>
</dbReference>
<keyword evidence="9" id="KW-0406">Ion transport</keyword>
<dbReference type="InterPro" id="IPR002524">
    <property type="entry name" value="Cation_efflux"/>
</dbReference>
<dbReference type="SMART" id="SM00320">
    <property type="entry name" value="WD40"/>
    <property type="match status" value="3"/>
</dbReference>
<keyword evidence="6" id="KW-0677">Repeat</keyword>
<dbReference type="AlphaFoldDB" id="A0ABD1RKU6"/>
<dbReference type="PROSITE" id="PS00678">
    <property type="entry name" value="WD_REPEATS_1"/>
    <property type="match status" value="1"/>
</dbReference>
<feature type="domain" description="Cation efflux protein cytoplasmic" evidence="14">
    <location>
        <begin position="305"/>
        <end position="379"/>
    </location>
</feature>
<feature type="transmembrane region" description="Helical" evidence="12">
    <location>
        <begin position="130"/>
        <end position="148"/>
    </location>
</feature>
<dbReference type="Gene3D" id="1.20.1510.10">
    <property type="entry name" value="Cation efflux protein transmembrane domain"/>
    <property type="match status" value="1"/>
</dbReference>
<evidence type="ECO:0000256" key="10">
    <source>
        <dbReference type="ARBA" id="ARBA00023136"/>
    </source>
</evidence>
<dbReference type="GO" id="GO:0016020">
    <property type="term" value="C:membrane"/>
    <property type="evidence" value="ECO:0007669"/>
    <property type="project" value="UniProtKB-SubCell"/>
</dbReference>
<dbReference type="InterPro" id="IPR015943">
    <property type="entry name" value="WD40/YVTN_repeat-like_dom_sf"/>
</dbReference>
<dbReference type="Gene3D" id="2.130.10.10">
    <property type="entry name" value="YVTN repeat-like/Quinoprotein amine dehydrogenase"/>
    <property type="match status" value="1"/>
</dbReference>
<dbReference type="FunFam" id="2.130.10.10:FF:000615">
    <property type="entry name" value="Receptor for activated C kinase 1"/>
    <property type="match status" value="1"/>
</dbReference>
<feature type="transmembrane region" description="Helical" evidence="12">
    <location>
        <begin position="100"/>
        <end position="118"/>
    </location>
</feature>
<keyword evidence="16" id="KW-1185">Reference proteome</keyword>
<evidence type="ECO:0000256" key="8">
    <source>
        <dbReference type="ARBA" id="ARBA00022989"/>
    </source>
</evidence>
<reference evidence="16" key="1">
    <citation type="submission" date="2024-07" db="EMBL/GenBank/DDBJ databases">
        <title>Two chromosome-level genome assemblies of Korean endemic species Abeliophyllum distichum and Forsythia ovata (Oleaceae).</title>
        <authorList>
            <person name="Jang H."/>
        </authorList>
    </citation>
    <scope>NUCLEOTIDE SEQUENCE [LARGE SCALE GENOMIC DNA]</scope>
</reference>
<feature type="transmembrane region" description="Helical" evidence="12">
    <location>
        <begin position="271"/>
        <end position="293"/>
    </location>
</feature>
<dbReference type="PANTHER" id="PTHR11562:SF54">
    <property type="entry name" value="METAL TOLERANCE PROTEIN B"/>
    <property type="match status" value="1"/>
</dbReference>
<evidence type="ECO:0000256" key="4">
    <source>
        <dbReference type="ARBA" id="ARBA00022574"/>
    </source>
</evidence>
<dbReference type="PANTHER" id="PTHR11562">
    <property type="entry name" value="CATION EFFLUX PROTEIN/ ZINC TRANSPORTER"/>
    <property type="match status" value="1"/>
</dbReference>
<evidence type="ECO:0000256" key="9">
    <source>
        <dbReference type="ARBA" id="ARBA00023065"/>
    </source>
</evidence>
<keyword evidence="7" id="KW-0864">Zinc transport</keyword>
<keyword evidence="4 11" id="KW-0853">WD repeat</keyword>
<keyword evidence="7" id="KW-0862">Zinc</keyword>
<evidence type="ECO:0000256" key="2">
    <source>
        <dbReference type="ARBA" id="ARBA00008873"/>
    </source>
</evidence>
<accession>A0ABD1RKU6</accession>
<dbReference type="InterPro" id="IPR036322">
    <property type="entry name" value="WD40_repeat_dom_sf"/>
</dbReference>
<dbReference type="Pfam" id="PF16916">
    <property type="entry name" value="ZT_dimer"/>
    <property type="match status" value="1"/>
</dbReference>
<protein>
    <submittedName>
        <fullName evidence="15">Metal tolerance protein B</fullName>
    </submittedName>
</protein>
<evidence type="ECO:0000313" key="16">
    <source>
        <dbReference type="Proteomes" id="UP001604277"/>
    </source>
</evidence>
<feature type="repeat" description="WD" evidence="11">
    <location>
        <begin position="395"/>
        <end position="437"/>
    </location>
</feature>
<dbReference type="EMBL" id="JBFOLJ010000012">
    <property type="protein sequence ID" value="KAL2489030.1"/>
    <property type="molecule type" value="Genomic_DNA"/>
</dbReference>
<dbReference type="SUPFAM" id="SSF160240">
    <property type="entry name" value="Cation efflux protein cytoplasmic domain-like"/>
    <property type="match status" value="1"/>
</dbReference>
<evidence type="ECO:0000256" key="5">
    <source>
        <dbReference type="ARBA" id="ARBA00022692"/>
    </source>
</evidence>
<gene>
    <name evidence="15" type="ORF">Fot_42322</name>
</gene>
<evidence type="ECO:0000256" key="12">
    <source>
        <dbReference type="SAM" id="Phobius"/>
    </source>
</evidence>
<dbReference type="PROSITE" id="PS50294">
    <property type="entry name" value="WD_REPEATS_REGION"/>
    <property type="match status" value="1"/>
</dbReference>